<evidence type="ECO:0000259" key="5">
    <source>
        <dbReference type="Pfam" id="PF04542"/>
    </source>
</evidence>
<dbReference type="PANTHER" id="PTHR43133">
    <property type="entry name" value="RNA POLYMERASE ECF-TYPE SIGMA FACTO"/>
    <property type="match status" value="1"/>
</dbReference>
<dbReference type="Gene3D" id="1.10.1740.10">
    <property type="match status" value="1"/>
</dbReference>
<feature type="domain" description="RNA polymerase sigma factor 70 region 4 type 2" evidence="6">
    <location>
        <begin position="110"/>
        <end position="156"/>
    </location>
</feature>
<dbReference type="RefSeq" id="WP_074085721.1">
    <property type="nucleotide sequence ID" value="NZ_LVWI01000002.1"/>
</dbReference>
<name>A0ABX3ETA6_9BACL</name>
<evidence type="ECO:0000256" key="3">
    <source>
        <dbReference type="ARBA" id="ARBA00023082"/>
    </source>
</evidence>
<dbReference type="InterPro" id="IPR039425">
    <property type="entry name" value="RNA_pol_sigma-70-like"/>
</dbReference>
<dbReference type="PANTHER" id="PTHR43133:SF60">
    <property type="entry name" value="RNA POLYMERASE SIGMA FACTOR SIGV"/>
    <property type="match status" value="1"/>
</dbReference>
<keyword evidence="3" id="KW-0731">Sigma factor</keyword>
<accession>A0ABX3ETA6</accession>
<feature type="domain" description="RNA polymerase sigma-70 region 2" evidence="5">
    <location>
        <begin position="8"/>
        <end position="71"/>
    </location>
</feature>
<evidence type="ECO:0000256" key="2">
    <source>
        <dbReference type="ARBA" id="ARBA00023015"/>
    </source>
</evidence>
<dbReference type="InterPro" id="IPR013249">
    <property type="entry name" value="RNA_pol_sigma70_r4_t2"/>
</dbReference>
<dbReference type="NCBIfam" id="TIGR02937">
    <property type="entry name" value="sigma70-ECF"/>
    <property type="match status" value="1"/>
</dbReference>
<dbReference type="EMBL" id="LVWI01000002">
    <property type="protein sequence ID" value="OKP91176.1"/>
    <property type="molecule type" value="Genomic_DNA"/>
</dbReference>
<dbReference type="InterPro" id="IPR014284">
    <property type="entry name" value="RNA_pol_sigma-70_dom"/>
</dbReference>
<dbReference type="Pfam" id="PF04542">
    <property type="entry name" value="Sigma70_r2"/>
    <property type="match status" value="1"/>
</dbReference>
<sequence length="187" mass="21664">MESNREVFETYNKDVYRTCYYMVHDAADAEDLCQEVFITVFRSNWQSIDYLKTWIMKITVNACLNHLKRRRSLQHKLADNLHLFQGRGMAKSVEGLIEQKETSQEWVVHLSRLPVKIRAVLTLRYMHDFSLAEVSEALSIPLGTTKSRLHKGLKLMKNVLLEAGMPEEAWKGEPYEATGRCTQASIK</sequence>
<evidence type="ECO:0000313" key="7">
    <source>
        <dbReference type="EMBL" id="OKP91176.1"/>
    </source>
</evidence>
<reference evidence="7 8" key="1">
    <citation type="submission" date="2016-03" db="EMBL/GenBank/DDBJ databases">
        <authorList>
            <person name="Sant'Anna F.H."/>
            <person name="Ambrosini A."/>
            <person name="Souza R."/>
            <person name="Bach E."/>
            <person name="Fernandes G."/>
            <person name="Balsanelli E."/>
            <person name="Baura V.A."/>
            <person name="Souza E.M."/>
            <person name="Passaglia L."/>
        </authorList>
    </citation>
    <scope>NUCLEOTIDE SEQUENCE [LARGE SCALE GENOMIC DNA]</scope>
    <source>
        <strain evidence="7 8">P26E</strain>
    </source>
</reference>
<evidence type="ECO:0000259" key="6">
    <source>
        <dbReference type="Pfam" id="PF08281"/>
    </source>
</evidence>
<organism evidence="7 8">
    <name type="scientific">Paenibacillus helianthi</name>
    <dbReference type="NCBI Taxonomy" id="1349432"/>
    <lineage>
        <taxon>Bacteria</taxon>
        <taxon>Bacillati</taxon>
        <taxon>Bacillota</taxon>
        <taxon>Bacilli</taxon>
        <taxon>Bacillales</taxon>
        <taxon>Paenibacillaceae</taxon>
        <taxon>Paenibacillus</taxon>
    </lineage>
</organism>
<keyword evidence="8" id="KW-1185">Reference proteome</keyword>
<evidence type="ECO:0000313" key="8">
    <source>
        <dbReference type="Proteomes" id="UP000186058"/>
    </source>
</evidence>
<protein>
    <submittedName>
        <fullName evidence="7">RNA polymerase subunit sigma</fullName>
    </submittedName>
</protein>
<dbReference type="Gene3D" id="1.10.10.10">
    <property type="entry name" value="Winged helix-like DNA-binding domain superfamily/Winged helix DNA-binding domain"/>
    <property type="match status" value="1"/>
</dbReference>
<dbReference type="InterPro" id="IPR013325">
    <property type="entry name" value="RNA_pol_sigma_r2"/>
</dbReference>
<proteinExistence type="inferred from homology"/>
<dbReference type="InterPro" id="IPR036388">
    <property type="entry name" value="WH-like_DNA-bd_sf"/>
</dbReference>
<evidence type="ECO:0000256" key="1">
    <source>
        <dbReference type="ARBA" id="ARBA00010641"/>
    </source>
</evidence>
<dbReference type="Proteomes" id="UP000186058">
    <property type="component" value="Unassembled WGS sequence"/>
</dbReference>
<keyword evidence="2" id="KW-0805">Transcription regulation</keyword>
<dbReference type="SUPFAM" id="SSF88946">
    <property type="entry name" value="Sigma2 domain of RNA polymerase sigma factors"/>
    <property type="match status" value="1"/>
</dbReference>
<comment type="caution">
    <text evidence="7">The sequence shown here is derived from an EMBL/GenBank/DDBJ whole genome shotgun (WGS) entry which is preliminary data.</text>
</comment>
<dbReference type="InterPro" id="IPR013324">
    <property type="entry name" value="RNA_pol_sigma_r3/r4-like"/>
</dbReference>
<keyword evidence="4" id="KW-0804">Transcription</keyword>
<comment type="similarity">
    <text evidence="1">Belongs to the sigma-70 factor family. ECF subfamily.</text>
</comment>
<dbReference type="InterPro" id="IPR007627">
    <property type="entry name" value="RNA_pol_sigma70_r2"/>
</dbReference>
<evidence type="ECO:0000256" key="4">
    <source>
        <dbReference type="ARBA" id="ARBA00023163"/>
    </source>
</evidence>
<dbReference type="CDD" id="cd06171">
    <property type="entry name" value="Sigma70_r4"/>
    <property type="match status" value="1"/>
</dbReference>
<dbReference type="Pfam" id="PF08281">
    <property type="entry name" value="Sigma70_r4_2"/>
    <property type="match status" value="1"/>
</dbReference>
<gene>
    <name evidence="7" type="ORF">A3844_04930</name>
</gene>
<dbReference type="SUPFAM" id="SSF88659">
    <property type="entry name" value="Sigma3 and sigma4 domains of RNA polymerase sigma factors"/>
    <property type="match status" value="1"/>
</dbReference>